<evidence type="ECO:0000313" key="2">
    <source>
        <dbReference type="Proteomes" id="UP000515908"/>
    </source>
</evidence>
<organism evidence="1 2">
    <name type="scientific">Angomonas deanei</name>
    <dbReference type="NCBI Taxonomy" id="59799"/>
    <lineage>
        <taxon>Eukaryota</taxon>
        <taxon>Discoba</taxon>
        <taxon>Euglenozoa</taxon>
        <taxon>Kinetoplastea</taxon>
        <taxon>Metakinetoplastina</taxon>
        <taxon>Trypanosomatida</taxon>
        <taxon>Trypanosomatidae</taxon>
        <taxon>Strigomonadinae</taxon>
        <taxon>Angomonas</taxon>
    </lineage>
</organism>
<sequence length="137" mass="15490">MATNENLQLLLTKLMTHRFCNQEASNLEACIENFVPQATTNSYVDQSLQRRGLKKCAPYSEAAKKCMSDPAKQNAVMRAAALVPQCKKEQLALRRCQRVQGRDCEAEALNTVYCGMVYLSQRLRQQERQSEEPTATS</sequence>
<proteinExistence type="predicted"/>
<name>S9VES3_9TRYP</name>
<dbReference type="AlphaFoldDB" id="S9VES3"/>
<protein>
    <submittedName>
        <fullName evidence="1">Uncharacterized protein</fullName>
    </submittedName>
</protein>
<keyword evidence="2" id="KW-1185">Reference proteome</keyword>
<accession>S9VES3</accession>
<dbReference type="VEuPathDB" id="TriTrypDB:ADEAN_000260800"/>
<dbReference type="Proteomes" id="UP000515908">
    <property type="component" value="Chromosome 04"/>
</dbReference>
<dbReference type="OrthoDB" id="275193at2759"/>
<dbReference type="EMBL" id="LR877148">
    <property type="protein sequence ID" value="CAD2215155.1"/>
    <property type="molecule type" value="Genomic_DNA"/>
</dbReference>
<evidence type="ECO:0000313" key="1">
    <source>
        <dbReference type="EMBL" id="CAD2215155.1"/>
    </source>
</evidence>
<reference evidence="1 2" key="1">
    <citation type="submission" date="2020-08" db="EMBL/GenBank/DDBJ databases">
        <authorList>
            <person name="Newling K."/>
            <person name="Davey J."/>
            <person name="Forrester S."/>
        </authorList>
    </citation>
    <scope>NUCLEOTIDE SEQUENCE [LARGE SCALE GENOMIC DNA]</scope>
    <source>
        <strain evidence="2">Crithidia deanei Carvalho (ATCC PRA-265)</strain>
    </source>
</reference>
<gene>
    <name evidence="1" type="ORF">ADEAN_000260800</name>
</gene>